<name>A0ABY2H0G0_9HYPO</name>
<evidence type="ECO:0000256" key="1">
    <source>
        <dbReference type="ARBA" id="ARBA00010193"/>
    </source>
</evidence>
<dbReference type="Gene3D" id="3.90.70.10">
    <property type="entry name" value="Cysteine proteinases"/>
    <property type="match status" value="1"/>
</dbReference>
<dbReference type="SUPFAM" id="SSF54001">
    <property type="entry name" value="Cysteine proteinases"/>
    <property type="match status" value="1"/>
</dbReference>
<organism evidence="8 9">
    <name type="scientific">Trichoderma ghanense</name>
    <dbReference type="NCBI Taxonomy" id="65468"/>
    <lineage>
        <taxon>Eukaryota</taxon>
        <taxon>Fungi</taxon>
        <taxon>Dikarya</taxon>
        <taxon>Ascomycota</taxon>
        <taxon>Pezizomycotina</taxon>
        <taxon>Sordariomycetes</taxon>
        <taxon>Hypocreomycetidae</taxon>
        <taxon>Hypocreales</taxon>
        <taxon>Hypocreaceae</taxon>
        <taxon>Trichoderma</taxon>
    </lineage>
</organism>
<dbReference type="Gene3D" id="2.60.120.380">
    <property type="match status" value="1"/>
</dbReference>
<dbReference type="InterPro" id="IPR036213">
    <property type="entry name" value="Calpain_III_sf"/>
</dbReference>
<evidence type="ECO:0000313" key="9">
    <source>
        <dbReference type="Proteomes" id="UP001642720"/>
    </source>
</evidence>
<dbReference type="Pfam" id="PF00648">
    <property type="entry name" value="Peptidase_C2"/>
    <property type="match status" value="1"/>
</dbReference>
<evidence type="ECO:0000256" key="3">
    <source>
        <dbReference type="ARBA" id="ARBA00022801"/>
    </source>
</evidence>
<dbReference type="PANTHER" id="PTHR46143:SF1">
    <property type="entry name" value="CALPAIN-7"/>
    <property type="match status" value="1"/>
</dbReference>
<evidence type="ECO:0000256" key="2">
    <source>
        <dbReference type="ARBA" id="ARBA00022670"/>
    </source>
</evidence>
<keyword evidence="9" id="KW-1185">Reference proteome</keyword>
<dbReference type="InterPro" id="IPR001300">
    <property type="entry name" value="Peptidase_C2_calpain_cat"/>
</dbReference>
<dbReference type="SMART" id="SM00720">
    <property type="entry name" value="calpain_III"/>
    <property type="match status" value="1"/>
</dbReference>
<feature type="region of interest" description="Disordered" evidence="6">
    <location>
        <begin position="60"/>
        <end position="113"/>
    </location>
</feature>
<feature type="active site" evidence="5">
    <location>
        <position position="1085"/>
    </location>
</feature>
<dbReference type="GeneID" id="300577831"/>
<dbReference type="SUPFAM" id="SSF49758">
    <property type="entry name" value="Calpain large subunit, middle domain (domain III)"/>
    <property type="match status" value="2"/>
</dbReference>
<keyword evidence="2 5" id="KW-0645">Protease</keyword>
<dbReference type="Pfam" id="PF25435">
    <property type="entry name" value="PalB_C"/>
    <property type="match status" value="1"/>
</dbReference>
<evidence type="ECO:0000256" key="6">
    <source>
        <dbReference type="SAM" id="MobiDB-lite"/>
    </source>
</evidence>
<dbReference type="Proteomes" id="UP001642720">
    <property type="component" value="Unassembled WGS sequence"/>
</dbReference>
<evidence type="ECO:0000313" key="8">
    <source>
        <dbReference type="EMBL" id="TFB01606.1"/>
    </source>
</evidence>
<comment type="caution">
    <text evidence="8">The sequence shown here is derived from an EMBL/GenBank/DDBJ whole genome shotgun (WGS) entry which is preliminary data.</text>
</comment>
<dbReference type="RefSeq" id="XP_073557807.1">
    <property type="nucleotide sequence ID" value="XM_073703381.1"/>
</dbReference>
<protein>
    <recommendedName>
        <fullName evidence="7">Calpain catalytic domain-containing protein</fullName>
    </recommendedName>
</protein>
<feature type="active site" evidence="5">
    <location>
        <position position="918"/>
    </location>
</feature>
<evidence type="ECO:0000259" key="7">
    <source>
        <dbReference type="PROSITE" id="PS50203"/>
    </source>
</evidence>
<proteinExistence type="inferred from homology"/>
<comment type="similarity">
    <text evidence="1">Belongs to the peptidase C2 family. PalB/RIM13 subfamily.</text>
</comment>
<sequence>MDPSAQAAQAVPLSQRPGTKSRSSSGPRGTELDSSQPWTAARCQRLLRQLQSRLASLRRLMSDDHPTLPTGSKRASDNGPDSTVKRVRCTYGQRTKRAAPAPDSSVTTPPRPVRTLGAMKLGSLSPTSEPIDFRTPVWRKIRDQIDTPATNIDIEHDLLESVPLELVDELNCIRRHVPSGVYRNYEAIFHWLNRLLHSTGLQGKHARGKSLLAMCLRKIPECIADIDAWDRQQLKDGGVESIWGISDAASDLFDQLEALGSPSLGWRPLRLVVRAQAIHLLSNAVSDGLFRSDFYNLLVRLCVHLNGSQEAAQLVASISRRRTTELRSRTTHLGESRELSTLWVLLNSLKGKKIPGPIFECVSGLINKGLLSSSCISTRAFSGFWISSLEGLTSGNAKPHAVEFMCIAIWALARGNRPKASDCCAIEQTLIRVAAGLAVAALTLEAQIILGEREQRKGAWRRLVFVLECSISLIARYKSRKSPPDTASFLLVFARYLAVAHSDLASPGFKRRVSEEFETMAHKIDAAANKGVQYQQTIILLCAVIQCRRRSSAASSQEILCDVCSNLDRRKLPEWFGHGLQKDVAFMLAQKTEDLRDLSFAESLSGATPSNAKFSTIFSGWRWEEGISEWVLPSPKQRTGRDEGIMITSAKPSWAEDETCSEKSDEVSLISERRDSGRIVLYRTRREVGAFALEKRHKRMASLRRGRFAISSADTSCETTLGCLELSKSSARRPKAMKPFYILSQLHADFRDEIDELDVESLLATSTGQKALDYAIQAAELYMRAAAERGIGKDDAARFRRRCKQLIAFAEQLKVQLTASPASPPTDGLDILRGASRLHGVYYPPWSDDPSDAQFQLGPDLAPFVDDTEFPLSETQLANFSAWQRPHELFGPFAAGQDDILMTQGTRFDLAQDITTDCSVVASLAAAARVWTGKHAILSKIMHPFDHARGQPKLSPSGKYIFRLNFNGCARRVTIDDRLPASGTDRALFVTNRHNPRLIWPALLEKAYLKVRGGYDFPGSNSGTDLWVLTGWIPEQVFLQREDFDMDETWNRIKTAYDTGDVVITLGTGHVSAEEEDIMGLVGEHDYAVQNLEPSKRKFLVKNPWSDGQTWTGQGWSAVHGSARTKLASSSEASDGDGHSPSADSLWLAIEDIAQHFESMYLNWNPALFAHRQERHFAWEIPTTDFAASLVRNPQFSITSSTGGAIWILLSRHFKDAELDIARKKSDTLAAVASQLGFMSILVFDRQGQRVQLGDGSTYRGPYVDSPQTLARIESRPGKTYTVVIDQQALPLPSYTFSLYIFSNGVVHVKEAEEKMTHFAEQRGAWNRRTAGGNSSCTTYFLNPQYKLSVPRATPISILLATGNRDVHVHVDLIWARGKRAHTVKAKDLVVSSGEYRRGCAIAELAMLEVGDYTLVCSTFEAQQMADFTLRIGSMTPITLEPIPADTAGKLRTPLPPLTLGGEGQRWRASISASWVTRAFLSVRSVAPPPVTFSHDTRSPPAVMIRISMLEGADSEPRILAESKAGSGDTGPIIRTTEFDIEPSSTSRGPRCLVIESLREHRTIQELCGDVFSDSPIQIGDWEAWSI</sequence>
<dbReference type="PANTHER" id="PTHR46143">
    <property type="entry name" value="CALPAIN-7"/>
    <property type="match status" value="1"/>
</dbReference>
<keyword evidence="4 5" id="KW-0788">Thiol protease</keyword>
<feature type="domain" description="Calpain catalytic" evidence="7">
    <location>
        <begin position="852"/>
        <end position="1166"/>
    </location>
</feature>
<evidence type="ECO:0000256" key="4">
    <source>
        <dbReference type="ARBA" id="ARBA00022807"/>
    </source>
</evidence>
<evidence type="ECO:0000256" key="5">
    <source>
        <dbReference type="PROSITE-ProRule" id="PRU00239"/>
    </source>
</evidence>
<feature type="active site" evidence="5">
    <location>
        <position position="1103"/>
    </location>
</feature>
<accession>A0ABY2H0G0</accession>
<dbReference type="InterPro" id="IPR022683">
    <property type="entry name" value="Calpain_III"/>
</dbReference>
<dbReference type="InterPro" id="IPR038765">
    <property type="entry name" value="Papain-like_cys_pep_sf"/>
</dbReference>
<keyword evidence="3 5" id="KW-0378">Hydrolase</keyword>
<dbReference type="SMART" id="SM00230">
    <property type="entry name" value="CysPc"/>
    <property type="match status" value="1"/>
</dbReference>
<dbReference type="PROSITE" id="PS50203">
    <property type="entry name" value="CALPAIN_CAT"/>
    <property type="match status" value="1"/>
</dbReference>
<gene>
    <name evidence="8" type="ORF">CCMA1212_006142</name>
</gene>
<dbReference type="InterPro" id="IPR051297">
    <property type="entry name" value="PalB/RIM13"/>
</dbReference>
<dbReference type="EMBL" id="PPTA01000008">
    <property type="protein sequence ID" value="TFB01606.1"/>
    <property type="molecule type" value="Genomic_DNA"/>
</dbReference>
<feature type="compositionally biased region" description="Polar residues" evidence="6">
    <location>
        <begin position="16"/>
        <end position="38"/>
    </location>
</feature>
<reference evidence="8 9" key="1">
    <citation type="submission" date="2018-01" db="EMBL/GenBank/DDBJ databases">
        <title>Genome characterization of the sugarcane-associated fungus Trichoderma ghanense CCMA-1212 and their application in lignocelulose bioconversion.</title>
        <authorList>
            <person name="Steindorff A.S."/>
            <person name="Mendes T.D."/>
            <person name="Vilela E.S.D."/>
            <person name="Rodrigues D.S."/>
            <person name="Formighieri E.F."/>
            <person name="Melo I.S."/>
            <person name="Favaro L.C.L."/>
        </authorList>
    </citation>
    <scope>NUCLEOTIDE SEQUENCE [LARGE SCALE GENOMIC DNA]</scope>
    <source>
        <strain evidence="8 9">CCMA-1212</strain>
    </source>
</reference>
<feature type="region of interest" description="Disordered" evidence="6">
    <location>
        <begin position="1"/>
        <end position="38"/>
    </location>
</feature>